<dbReference type="Proteomes" id="UP000269883">
    <property type="component" value="Chromosome"/>
</dbReference>
<dbReference type="GO" id="GO:0008758">
    <property type="term" value="F:UDP-2,3-diacylglucosamine hydrolase activity"/>
    <property type="evidence" value="ECO:0007669"/>
    <property type="project" value="TreeGrafter"/>
</dbReference>
<dbReference type="InterPro" id="IPR029052">
    <property type="entry name" value="Metallo-depent_PP-like"/>
</dbReference>
<evidence type="ECO:0000256" key="2">
    <source>
        <dbReference type="ARBA" id="ARBA00022801"/>
    </source>
</evidence>
<dbReference type="PANTHER" id="PTHR31302">
    <property type="entry name" value="TRANSMEMBRANE PROTEIN WITH METALLOPHOSPHOESTERASE DOMAIN-RELATED"/>
    <property type="match status" value="1"/>
</dbReference>
<gene>
    <name evidence="4" type="ORF">DFE_0928</name>
</gene>
<organism evidence="4 5">
    <name type="scientific">Desulfovibrio ferrophilus</name>
    <dbReference type="NCBI Taxonomy" id="241368"/>
    <lineage>
        <taxon>Bacteria</taxon>
        <taxon>Pseudomonadati</taxon>
        <taxon>Thermodesulfobacteriota</taxon>
        <taxon>Desulfovibrionia</taxon>
        <taxon>Desulfovibrionales</taxon>
        <taxon>Desulfovibrionaceae</taxon>
        <taxon>Desulfovibrio</taxon>
    </lineage>
</organism>
<keyword evidence="5" id="KW-1185">Reference proteome</keyword>
<dbReference type="OrthoDB" id="9780884at2"/>
<dbReference type="EMBL" id="AP017378">
    <property type="protein sequence ID" value="BBD07654.1"/>
    <property type="molecule type" value="Genomic_DNA"/>
</dbReference>
<dbReference type="InterPro" id="IPR051158">
    <property type="entry name" value="Metallophosphoesterase_sf"/>
</dbReference>
<keyword evidence="2" id="KW-0378">Hydrolase</keyword>
<dbReference type="SUPFAM" id="SSF56300">
    <property type="entry name" value="Metallo-dependent phosphatases"/>
    <property type="match status" value="1"/>
</dbReference>
<feature type="domain" description="Calcineurin-like phosphoesterase" evidence="3">
    <location>
        <begin position="97"/>
        <end position="258"/>
    </location>
</feature>
<dbReference type="GO" id="GO:0046872">
    <property type="term" value="F:metal ion binding"/>
    <property type="evidence" value="ECO:0007669"/>
    <property type="project" value="UniProtKB-KW"/>
</dbReference>
<dbReference type="InterPro" id="IPR004843">
    <property type="entry name" value="Calcineurin-like_PHP"/>
</dbReference>
<proteinExistence type="predicted"/>
<dbReference type="PANTHER" id="PTHR31302:SF31">
    <property type="entry name" value="PHOSPHODIESTERASE YAEI"/>
    <property type="match status" value="1"/>
</dbReference>
<reference evidence="4 5" key="1">
    <citation type="journal article" date="2018" name="Sci. Adv.">
        <title>Multi-heme cytochromes provide a pathway for survival in energy-limited environments.</title>
        <authorList>
            <person name="Deng X."/>
            <person name="Dohmae N."/>
            <person name="Nealson K.H."/>
            <person name="Hashimoto K."/>
            <person name="Okamoto A."/>
        </authorList>
    </citation>
    <scope>NUCLEOTIDE SEQUENCE [LARGE SCALE GENOMIC DNA]</scope>
    <source>
        <strain evidence="4 5">IS5</strain>
    </source>
</reference>
<dbReference type="RefSeq" id="WP_126377099.1">
    <property type="nucleotide sequence ID" value="NZ_AP017378.1"/>
</dbReference>
<evidence type="ECO:0000259" key="3">
    <source>
        <dbReference type="Pfam" id="PF00149"/>
    </source>
</evidence>
<sequence length="321" mass="36038">MSHSSIQQDIFKTLEHRMGKDILRRRLNIQAKNAASFYQGKGLSQFHPENVEWIPKLLKIILTGCGMLNRGYRNSMDYRVEYVETRFDVLPKAFDGLRILQIADPHFDGIPDGGKKLSSILSSLEFDLCVLTGDYRFLTFHEYTQPIKILSNIIRLLECEHGIFGILGNHDFVEMAPMMEQLGIRMLLNENFSLVKSGKTIHIAGVDDPHYHGCHDLRKALTGLPREDFTLLLSHSPEIIKQAEAAGADYYLCGHTHAGQICLPGGVPIITNAHCSRKYTKGSWSFGSMHGHTSRGTGSSGISVRFFCPPEITIHSLRSNN</sequence>
<protein>
    <submittedName>
        <fullName evidence="4">Metallophosphoesterase</fullName>
    </submittedName>
</protein>
<dbReference type="Pfam" id="PF00149">
    <property type="entry name" value="Metallophos"/>
    <property type="match status" value="1"/>
</dbReference>
<evidence type="ECO:0000313" key="4">
    <source>
        <dbReference type="EMBL" id="BBD07654.1"/>
    </source>
</evidence>
<keyword evidence="1" id="KW-0479">Metal-binding</keyword>
<dbReference type="KEGG" id="dfl:DFE_0928"/>
<evidence type="ECO:0000256" key="1">
    <source>
        <dbReference type="ARBA" id="ARBA00022723"/>
    </source>
</evidence>
<evidence type="ECO:0000313" key="5">
    <source>
        <dbReference type="Proteomes" id="UP000269883"/>
    </source>
</evidence>
<accession>A0A2Z6AWM9</accession>
<dbReference type="Gene3D" id="3.60.21.10">
    <property type="match status" value="1"/>
</dbReference>
<dbReference type="GO" id="GO:0009245">
    <property type="term" value="P:lipid A biosynthetic process"/>
    <property type="evidence" value="ECO:0007669"/>
    <property type="project" value="TreeGrafter"/>
</dbReference>
<dbReference type="AlphaFoldDB" id="A0A2Z6AWM9"/>
<name>A0A2Z6AWM9_9BACT</name>
<dbReference type="GO" id="GO:0016020">
    <property type="term" value="C:membrane"/>
    <property type="evidence" value="ECO:0007669"/>
    <property type="project" value="GOC"/>
</dbReference>